<dbReference type="PANTHER" id="PTHR23278">
    <property type="entry name" value="SIDESTEP PROTEIN"/>
    <property type="match status" value="1"/>
</dbReference>
<comment type="caution">
    <text evidence="2">The sequence shown here is derived from an EMBL/GenBank/DDBJ whole genome shotgun (WGS) entry which is preliminary data.</text>
</comment>
<dbReference type="Proteomes" id="UP000711488">
    <property type="component" value="Unassembled WGS sequence"/>
</dbReference>
<dbReference type="Gene3D" id="2.60.40.10">
    <property type="entry name" value="Immunoglobulins"/>
    <property type="match status" value="1"/>
</dbReference>
<protein>
    <recommendedName>
        <fullName evidence="1">Ig-like domain-containing protein</fullName>
    </recommendedName>
</protein>
<dbReference type="PROSITE" id="PS50835">
    <property type="entry name" value="IG_LIKE"/>
    <property type="match status" value="1"/>
</dbReference>
<sequence length="152" mass="16521">MSAPSGDAVSLVLWFRDGLATPIYSYDLRELSGPLHWHDAALLGARALFKAEPESQYLQLTDLVAADAGLYKCRVDFKRAATINNRVNLTIVVPPTALVLQDEEGMPVHSVLGPVMEGTNLRVSCVASGGELSRLLLLEISSKLSNREMTLN</sequence>
<feature type="domain" description="Ig-like" evidence="1">
    <location>
        <begin position="1"/>
        <end position="90"/>
    </location>
</feature>
<gene>
    <name evidence="2" type="ORF">HAZT_HAZT004457</name>
</gene>
<dbReference type="InterPro" id="IPR036179">
    <property type="entry name" value="Ig-like_dom_sf"/>
</dbReference>
<dbReference type="InterPro" id="IPR013783">
    <property type="entry name" value="Ig-like_fold"/>
</dbReference>
<dbReference type="PANTHER" id="PTHR23278:SF19">
    <property type="entry name" value="OBSCURIN"/>
    <property type="match status" value="1"/>
</dbReference>
<evidence type="ECO:0000313" key="2">
    <source>
        <dbReference type="EMBL" id="KAA0201439.1"/>
    </source>
</evidence>
<reference evidence="2" key="1">
    <citation type="submission" date="2014-08" db="EMBL/GenBank/DDBJ databases">
        <authorList>
            <person name="Murali S."/>
            <person name="Richards S."/>
            <person name="Bandaranaike D."/>
            <person name="Bellair M."/>
            <person name="Blankenburg K."/>
            <person name="Chao H."/>
            <person name="Dinh H."/>
            <person name="Doddapaneni H."/>
            <person name="Dugan-Rocha S."/>
            <person name="Elkadiri S."/>
            <person name="Gnanaolivu R."/>
            <person name="Hughes D."/>
            <person name="Lee S."/>
            <person name="Li M."/>
            <person name="Ming W."/>
            <person name="Munidasa M."/>
            <person name="Muniz J."/>
            <person name="Nguyen L."/>
            <person name="Osuji N."/>
            <person name="Pu L.-L."/>
            <person name="Puazo M."/>
            <person name="Skinner E."/>
            <person name="Qu C."/>
            <person name="Quiroz J."/>
            <person name="Raj R."/>
            <person name="Weissenberger G."/>
            <person name="Xin Y."/>
            <person name="Zou X."/>
            <person name="Han Y."/>
            <person name="Worley K."/>
            <person name="Muzny D."/>
            <person name="Gibbs R."/>
        </authorList>
    </citation>
    <scope>NUCLEOTIDE SEQUENCE</scope>
    <source>
        <strain evidence="2">HAZT.00-mixed</strain>
        <tissue evidence="2">Whole organism</tissue>
    </source>
</reference>
<dbReference type="EMBL" id="JQDR03005432">
    <property type="protein sequence ID" value="KAA0201439.1"/>
    <property type="molecule type" value="Genomic_DNA"/>
</dbReference>
<dbReference type="SUPFAM" id="SSF48726">
    <property type="entry name" value="Immunoglobulin"/>
    <property type="match status" value="1"/>
</dbReference>
<accession>A0A6A0H7G3</accession>
<reference evidence="2" key="3">
    <citation type="submission" date="2019-06" db="EMBL/GenBank/DDBJ databases">
        <authorList>
            <person name="Poynton C."/>
            <person name="Hasenbein S."/>
            <person name="Benoit J.B."/>
            <person name="Sepulveda M.S."/>
            <person name="Poelchau M.F."/>
            <person name="Murali S.C."/>
            <person name="Chen S."/>
            <person name="Glastad K.M."/>
            <person name="Werren J.H."/>
            <person name="Vineis J.H."/>
            <person name="Bowen J.L."/>
            <person name="Friedrich M."/>
            <person name="Jones J."/>
            <person name="Robertson H.M."/>
            <person name="Feyereisen R."/>
            <person name="Mechler-Hickson A."/>
            <person name="Mathers N."/>
            <person name="Lee C.E."/>
            <person name="Colbourne J.K."/>
            <person name="Biales A."/>
            <person name="Johnston J.S."/>
            <person name="Wellborn G.A."/>
            <person name="Rosendale A.J."/>
            <person name="Cridge A.G."/>
            <person name="Munoz-Torres M.C."/>
            <person name="Bain P.A."/>
            <person name="Manny A.R."/>
            <person name="Major K.M."/>
            <person name="Lambert F.N."/>
            <person name="Vulpe C.D."/>
            <person name="Tuck P."/>
            <person name="Blalock B.J."/>
            <person name="Lin Y.-Y."/>
            <person name="Smith M.E."/>
            <person name="Ochoa-Acuna H."/>
            <person name="Chen M.-J.M."/>
            <person name="Childers C.P."/>
            <person name="Qu J."/>
            <person name="Dugan S."/>
            <person name="Lee S.L."/>
            <person name="Chao H."/>
            <person name="Dinh H."/>
            <person name="Han Y."/>
            <person name="Doddapaneni H."/>
            <person name="Worley K.C."/>
            <person name="Muzny D.M."/>
            <person name="Gibbs R.A."/>
            <person name="Richards S."/>
        </authorList>
    </citation>
    <scope>NUCLEOTIDE SEQUENCE</scope>
    <source>
        <strain evidence="2">HAZT.00-mixed</strain>
        <tissue evidence="2">Whole organism</tissue>
    </source>
</reference>
<dbReference type="AlphaFoldDB" id="A0A6A0H7G3"/>
<reference evidence="2" key="2">
    <citation type="journal article" date="2018" name="Environ. Sci. Technol.">
        <title>The Toxicogenome of Hyalella azteca: A Model for Sediment Ecotoxicology and Evolutionary Toxicology.</title>
        <authorList>
            <person name="Poynton H.C."/>
            <person name="Hasenbein S."/>
            <person name="Benoit J.B."/>
            <person name="Sepulveda M.S."/>
            <person name="Poelchau M.F."/>
            <person name="Hughes D.S.T."/>
            <person name="Murali S.C."/>
            <person name="Chen S."/>
            <person name="Glastad K.M."/>
            <person name="Goodisman M.A.D."/>
            <person name="Werren J.H."/>
            <person name="Vineis J.H."/>
            <person name="Bowen J.L."/>
            <person name="Friedrich M."/>
            <person name="Jones J."/>
            <person name="Robertson H.M."/>
            <person name="Feyereisen R."/>
            <person name="Mechler-Hickson A."/>
            <person name="Mathers N."/>
            <person name="Lee C.E."/>
            <person name="Colbourne J.K."/>
            <person name="Biales A."/>
            <person name="Johnston J.S."/>
            <person name="Wellborn G.A."/>
            <person name="Rosendale A.J."/>
            <person name="Cridge A.G."/>
            <person name="Munoz-Torres M.C."/>
            <person name="Bain P.A."/>
            <person name="Manny A.R."/>
            <person name="Major K.M."/>
            <person name="Lambert F.N."/>
            <person name="Vulpe C.D."/>
            <person name="Tuck P."/>
            <person name="Blalock B.J."/>
            <person name="Lin Y.Y."/>
            <person name="Smith M.E."/>
            <person name="Ochoa-Acuna H."/>
            <person name="Chen M.M."/>
            <person name="Childers C.P."/>
            <person name="Qu J."/>
            <person name="Dugan S."/>
            <person name="Lee S.L."/>
            <person name="Chao H."/>
            <person name="Dinh H."/>
            <person name="Han Y."/>
            <person name="Doddapaneni H."/>
            <person name="Worley K.C."/>
            <person name="Muzny D.M."/>
            <person name="Gibbs R.A."/>
            <person name="Richards S."/>
        </authorList>
    </citation>
    <scope>NUCLEOTIDE SEQUENCE</scope>
    <source>
        <strain evidence="2">HAZT.00-mixed</strain>
        <tissue evidence="2">Whole organism</tissue>
    </source>
</reference>
<organism evidence="2">
    <name type="scientific">Hyalella azteca</name>
    <name type="common">Amphipod</name>
    <dbReference type="NCBI Taxonomy" id="294128"/>
    <lineage>
        <taxon>Eukaryota</taxon>
        <taxon>Metazoa</taxon>
        <taxon>Ecdysozoa</taxon>
        <taxon>Arthropoda</taxon>
        <taxon>Crustacea</taxon>
        <taxon>Multicrustacea</taxon>
        <taxon>Malacostraca</taxon>
        <taxon>Eumalacostraca</taxon>
        <taxon>Peracarida</taxon>
        <taxon>Amphipoda</taxon>
        <taxon>Senticaudata</taxon>
        <taxon>Talitrida</taxon>
        <taxon>Talitroidea</taxon>
        <taxon>Hyalellidae</taxon>
        <taxon>Hyalella</taxon>
    </lineage>
</organism>
<name>A0A6A0H7G3_HYAAZ</name>
<dbReference type="InterPro" id="IPR007110">
    <property type="entry name" value="Ig-like_dom"/>
</dbReference>
<proteinExistence type="predicted"/>
<evidence type="ECO:0000259" key="1">
    <source>
        <dbReference type="PROSITE" id="PS50835"/>
    </source>
</evidence>